<dbReference type="Gene3D" id="3.80.10.10">
    <property type="entry name" value="Ribonuclease Inhibitor"/>
    <property type="match status" value="1"/>
</dbReference>
<dbReference type="SUPFAM" id="SSF52047">
    <property type="entry name" value="RNI-like"/>
    <property type="match status" value="1"/>
</dbReference>
<dbReference type="Proteomes" id="UP000317977">
    <property type="component" value="Unassembled WGS sequence"/>
</dbReference>
<dbReference type="OrthoDB" id="232968at2"/>
<keyword evidence="2" id="KW-1185">Reference proteome</keyword>
<proteinExistence type="predicted"/>
<accession>A0A5C6EV24</accession>
<dbReference type="InterPro" id="IPR032675">
    <property type="entry name" value="LRR_dom_sf"/>
</dbReference>
<dbReference type="EMBL" id="SJPX01000003">
    <property type="protein sequence ID" value="TWU51486.1"/>
    <property type="molecule type" value="Genomic_DNA"/>
</dbReference>
<evidence type="ECO:0000313" key="2">
    <source>
        <dbReference type="Proteomes" id="UP000317977"/>
    </source>
</evidence>
<dbReference type="AlphaFoldDB" id="A0A5C6EV24"/>
<reference evidence="1 2" key="1">
    <citation type="submission" date="2019-02" db="EMBL/GenBank/DDBJ databases">
        <title>Deep-cultivation of Planctomycetes and their phenomic and genomic characterization uncovers novel biology.</title>
        <authorList>
            <person name="Wiegand S."/>
            <person name="Jogler M."/>
            <person name="Boedeker C."/>
            <person name="Pinto D."/>
            <person name="Vollmers J."/>
            <person name="Rivas-Marin E."/>
            <person name="Kohn T."/>
            <person name="Peeters S.H."/>
            <person name="Heuer A."/>
            <person name="Rast P."/>
            <person name="Oberbeckmann S."/>
            <person name="Bunk B."/>
            <person name="Jeske O."/>
            <person name="Meyerdierks A."/>
            <person name="Storesund J.E."/>
            <person name="Kallscheuer N."/>
            <person name="Luecker S."/>
            <person name="Lage O.M."/>
            <person name="Pohl T."/>
            <person name="Merkel B.J."/>
            <person name="Hornburger P."/>
            <person name="Mueller R.-W."/>
            <person name="Bruemmer F."/>
            <person name="Labrenz M."/>
            <person name="Spormann A.M."/>
            <person name="Op Den Camp H."/>
            <person name="Overmann J."/>
            <person name="Amann R."/>
            <person name="Jetten M.S.M."/>
            <person name="Mascher T."/>
            <person name="Medema M.H."/>
            <person name="Devos D.P."/>
            <person name="Kaster A.-K."/>
            <person name="Ovreas L."/>
            <person name="Rohde M."/>
            <person name="Galperin M.Y."/>
            <person name="Jogler C."/>
        </authorList>
    </citation>
    <scope>NUCLEOTIDE SEQUENCE [LARGE SCALE GENOMIC DNA]</scope>
    <source>
        <strain evidence="1 2">Poly59</strain>
    </source>
</reference>
<name>A0A5C6EV24_9BACT</name>
<evidence type="ECO:0008006" key="3">
    <source>
        <dbReference type="Google" id="ProtNLM"/>
    </source>
</evidence>
<comment type="caution">
    <text evidence="1">The sequence shown here is derived from an EMBL/GenBank/DDBJ whole genome shotgun (WGS) entry which is preliminary data.</text>
</comment>
<organism evidence="1 2">
    <name type="scientific">Rubripirellula reticaptiva</name>
    <dbReference type="NCBI Taxonomy" id="2528013"/>
    <lineage>
        <taxon>Bacteria</taxon>
        <taxon>Pseudomonadati</taxon>
        <taxon>Planctomycetota</taxon>
        <taxon>Planctomycetia</taxon>
        <taxon>Pirellulales</taxon>
        <taxon>Pirellulaceae</taxon>
        <taxon>Rubripirellula</taxon>
    </lineage>
</organism>
<dbReference type="RefSeq" id="WP_146534832.1">
    <property type="nucleotide sequence ID" value="NZ_SJPX01000003.1"/>
</dbReference>
<gene>
    <name evidence="1" type="ORF">Poly59_30780</name>
</gene>
<protein>
    <recommendedName>
        <fullName evidence="3">Leucine Rich repeats (2 copies)</fullName>
    </recommendedName>
</protein>
<evidence type="ECO:0000313" key="1">
    <source>
        <dbReference type="EMBL" id="TWU51486.1"/>
    </source>
</evidence>
<sequence>MPTLDWHRPGEFEPQPEDARAVESLSEIKCGFQLNPRGFVFGVRGGHRLSDAHVDDLLTLPFLMSLVLFRFSHHESLFSDGGFKRLCQHPRFRAYMDQNNPRITDDVTRHLVAFPHVRWVIVPFCNLTDAAIPRLAETNHLFSLSLIGNQISDESVPHMRRMTELRRLFLRDTEVTEAGFDQLKGSLLKCHTLKWG</sequence>